<evidence type="ECO:0000256" key="9">
    <source>
        <dbReference type="ARBA" id="ARBA00023242"/>
    </source>
</evidence>
<evidence type="ECO:0000256" key="1">
    <source>
        <dbReference type="ARBA" id="ARBA00004123"/>
    </source>
</evidence>
<evidence type="ECO:0000256" key="6">
    <source>
        <dbReference type="ARBA" id="ARBA00022763"/>
    </source>
</evidence>
<dbReference type="AlphaFoldDB" id="Q4S5C5"/>
<dbReference type="GO" id="GO:0005737">
    <property type="term" value="C:cytoplasm"/>
    <property type="evidence" value="ECO:0007669"/>
    <property type="project" value="UniProtKB-SubCell"/>
</dbReference>
<reference evidence="12" key="1">
    <citation type="journal article" date="2004" name="Nature">
        <title>Genome duplication in the teleost fish Tetraodon nigroviridis reveals the early vertebrate proto-karyotype.</title>
        <authorList>
            <person name="Jaillon O."/>
            <person name="Aury J.-M."/>
            <person name="Brunet F."/>
            <person name="Petit J.-L."/>
            <person name="Stange-Thomann N."/>
            <person name="Mauceli E."/>
            <person name="Bouneau L."/>
            <person name="Fischer C."/>
            <person name="Ozouf-Costaz C."/>
            <person name="Bernot A."/>
            <person name="Nicaud S."/>
            <person name="Jaffe D."/>
            <person name="Fisher S."/>
            <person name="Lutfalla G."/>
            <person name="Dossat C."/>
            <person name="Segurens B."/>
            <person name="Dasilva C."/>
            <person name="Salanoubat M."/>
            <person name="Levy M."/>
            <person name="Boudet N."/>
            <person name="Castellano S."/>
            <person name="Anthouard V."/>
            <person name="Jubin C."/>
            <person name="Castelli V."/>
            <person name="Katinka M."/>
            <person name="Vacherie B."/>
            <person name="Biemont C."/>
            <person name="Skalli Z."/>
            <person name="Cattolico L."/>
            <person name="Poulain J."/>
            <person name="De Berardinis V."/>
            <person name="Cruaud C."/>
            <person name="Duprat S."/>
            <person name="Brottier P."/>
            <person name="Coutanceau J.-P."/>
            <person name="Gouzy J."/>
            <person name="Parra G."/>
            <person name="Lardier G."/>
            <person name="Chapple C."/>
            <person name="McKernan K.J."/>
            <person name="McEwan P."/>
            <person name="Bosak S."/>
            <person name="Kellis M."/>
            <person name="Volff J.-N."/>
            <person name="Guigo R."/>
            <person name="Zody M.C."/>
            <person name="Mesirov J."/>
            <person name="Lindblad-Toh K."/>
            <person name="Birren B."/>
            <person name="Nusbaum C."/>
            <person name="Kahn D."/>
            <person name="Robinson-Rechavi M."/>
            <person name="Laudet V."/>
            <person name="Schachter V."/>
            <person name="Quetier F."/>
            <person name="Saurin W."/>
            <person name="Scarpelli C."/>
            <person name="Wincker P."/>
            <person name="Lander E.S."/>
            <person name="Weissenbach J."/>
            <person name="Roest Crollius H."/>
        </authorList>
    </citation>
    <scope>NUCLEOTIDE SEQUENCE [LARGE SCALE GENOMIC DNA]</scope>
</reference>
<protein>
    <recommendedName>
        <fullName evidence="4">PCNA-interacting partner</fullName>
    </recommendedName>
    <alternativeName>
        <fullName evidence="10">PARP-1 binding protein</fullName>
    </alternativeName>
    <alternativeName>
        <fullName evidence="11">PARP1-binding protein</fullName>
    </alternativeName>
</protein>
<dbReference type="OrthoDB" id="6427080at2759"/>
<dbReference type="GO" id="GO:0006281">
    <property type="term" value="P:DNA repair"/>
    <property type="evidence" value="ECO:0007669"/>
    <property type="project" value="UniProtKB-KW"/>
</dbReference>
<evidence type="ECO:0000256" key="3">
    <source>
        <dbReference type="ARBA" id="ARBA00009135"/>
    </source>
</evidence>
<dbReference type="GO" id="GO:2000042">
    <property type="term" value="P:negative regulation of double-strand break repair via homologous recombination"/>
    <property type="evidence" value="ECO:0007669"/>
    <property type="project" value="InterPro"/>
</dbReference>
<organism evidence="12">
    <name type="scientific">Tetraodon nigroviridis</name>
    <name type="common">Spotted green pufferfish</name>
    <name type="synonym">Chelonodon nigroviridis</name>
    <dbReference type="NCBI Taxonomy" id="99883"/>
    <lineage>
        <taxon>Eukaryota</taxon>
        <taxon>Metazoa</taxon>
        <taxon>Chordata</taxon>
        <taxon>Craniata</taxon>
        <taxon>Vertebrata</taxon>
        <taxon>Euteleostomi</taxon>
        <taxon>Actinopterygii</taxon>
        <taxon>Neopterygii</taxon>
        <taxon>Teleostei</taxon>
        <taxon>Neoteleostei</taxon>
        <taxon>Acanthomorphata</taxon>
        <taxon>Eupercaria</taxon>
        <taxon>Tetraodontiformes</taxon>
        <taxon>Tetradontoidea</taxon>
        <taxon>Tetraodontidae</taxon>
        <taxon>Tetraodon</taxon>
    </lineage>
</organism>
<evidence type="ECO:0000313" key="12">
    <source>
        <dbReference type="EMBL" id="CAG04157.1"/>
    </source>
</evidence>
<comment type="similarity">
    <text evidence="3">Belongs to the PARI family.</text>
</comment>
<dbReference type="PANTHER" id="PTHR32121">
    <property type="entry name" value="PCNA-INTERACTING PARTNER"/>
    <property type="match status" value="1"/>
</dbReference>
<evidence type="ECO:0000256" key="4">
    <source>
        <dbReference type="ARBA" id="ARBA00014320"/>
    </source>
</evidence>
<accession>Q4S5C5</accession>
<evidence type="ECO:0000256" key="10">
    <source>
        <dbReference type="ARBA" id="ARBA00031632"/>
    </source>
</evidence>
<reference evidence="12" key="2">
    <citation type="submission" date="2004-02" db="EMBL/GenBank/DDBJ databases">
        <authorList>
            <consortium name="Genoscope"/>
            <consortium name="Whitehead Institute Centre for Genome Research"/>
        </authorList>
    </citation>
    <scope>NUCLEOTIDE SEQUENCE</scope>
</reference>
<dbReference type="InterPro" id="IPR038932">
    <property type="entry name" value="PARPBP"/>
</dbReference>
<evidence type="ECO:0000256" key="8">
    <source>
        <dbReference type="ARBA" id="ARBA00023204"/>
    </source>
</evidence>
<keyword evidence="5" id="KW-0963">Cytoplasm</keyword>
<gene>
    <name evidence="12" type="ORF">GSTENG00023795001</name>
</gene>
<dbReference type="GO" id="GO:0005634">
    <property type="term" value="C:nucleus"/>
    <property type="evidence" value="ECO:0007669"/>
    <property type="project" value="UniProtKB-SubCell"/>
</dbReference>
<comment type="subcellular location">
    <subcellularLocation>
        <location evidence="2">Cytoplasm</location>
    </subcellularLocation>
    <subcellularLocation>
        <location evidence="1">Nucleus</location>
    </subcellularLocation>
</comment>
<comment type="caution">
    <text evidence="12">The sequence shown here is derived from an EMBL/GenBank/DDBJ whole genome shotgun (WGS) entry which is preliminary data.</text>
</comment>
<keyword evidence="7" id="KW-0238">DNA-binding</keyword>
<evidence type="ECO:0000256" key="11">
    <source>
        <dbReference type="ARBA" id="ARBA00032731"/>
    </source>
</evidence>
<evidence type="ECO:0000256" key="7">
    <source>
        <dbReference type="ARBA" id="ARBA00023125"/>
    </source>
</evidence>
<dbReference type="EMBL" id="CAAE01014731">
    <property type="protein sequence ID" value="CAG04157.1"/>
    <property type="molecule type" value="Genomic_DNA"/>
</dbReference>
<keyword evidence="9" id="KW-0539">Nucleus</keyword>
<dbReference type="GO" id="GO:0000785">
    <property type="term" value="C:chromatin"/>
    <property type="evidence" value="ECO:0007669"/>
    <property type="project" value="TreeGrafter"/>
</dbReference>
<keyword evidence="8" id="KW-0234">DNA repair</keyword>
<proteinExistence type="inferred from homology"/>
<evidence type="ECO:0000256" key="5">
    <source>
        <dbReference type="ARBA" id="ARBA00022490"/>
    </source>
</evidence>
<keyword evidence="6" id="KW-0227">DNA damage</keyword>
<name>Q4S5C5_TETNG</name>
<sequence>MVKVFRRECHKVLNSERTTIHGADGMLMVLQLAMADVNKKHGGEFRVALSDVLMAWKHLLLDKLHLPPPSSARLENYDLILETYKCFLRRSNTVDLVDIFSMYTQLRLVDTDPEEPVSPVRKSWSETYLGRKRSAAELNISGFISLIGCFIPLPRSIYLSFYQAVRFQNFQNSLFHQHHRVKASP</sequence>
<dbReference type="KEGG" id="tng:GSTEN00023795G001"/>
<evidence type="ECO:0000256" key="2">
    <source>
        <dbReference type="ARBA" id="ARBA00004496"/>
    </source>
</evidence>
<dbReference type="PANTHER" id="PTHR32121:SF0">
    <property type="entry name" value="PCNA-INTERACTING PARTNER"/>
    <property type="match status" value="1"/>
</dbReference>
<dbReference type="GO" id="GO:0003677">
    <property type="term" value="F:DNA binding"/>
    <property type="evidence" value="ECO:0007669"/>
    <property type="project" value="UniProtKB-KW"/>
</dbReference>